<accession>G7EA98</accession>
<dbReference type="EMBL" id="BABT02000233">
    <property type="protein sequence ID" value="GAA99758.1"/>
    <property type="molecule type" value="Genomic_DNA"/>
</dbReference>
<dbReference type="PANTHER" id="PTHR21068:SF43">
    <property type="entry name" value="SPARTIN"/>
    <property type="match status" value="1"/>
</dbReference>
<dbReference type="GO" id="GO:0051301">
    <property type="term" value="P:cell division"/>
    <property type="evidence" value="ECO:0007669"/>
    <property type="project" value="TreeGrafter"/>
</dbReference>
<dbReference type="GO" id="GO:0005886">
    <property type="term" value="C:plasma membrane"/>
    <property type="evidence" value="ECO:0007669"/>
    <property type="project" value="TreeGrafter"/>
</dbReference>
<dbReference type="STRING" id="764103.G7EA98"/>
<dbReference type="PANTHER" id="PTHR21068">
    <property type="entry name" value="SPARTIN"/>
    <property type="match status" value="1"/>
</dbReference>
<dbReference type="Pfam" id="PF06911">
    <property type="entry name" value="Senescence"/>
    <property type="match status" value="1"/>
</dbReference>
<name>G7EA98_MIXOS</name>
<evidence type="ECO:0000313" key="4">
    <source>
        <dbReference type="Proteomes" id="UP000009131"/>
    </source>
</evidence>
<reference evidence="3 4" key="2">
    <citation type="journal article" date="2012" name="Open Biol.">
        <title>Characteristics of nucleosomes and linker DNA regions on the genome of the basidiomycete Mixia osmundae revealed by mono- and dinucleosome mapping.</title>
        <authorList>
            <person name="Nishida H."/>
            <person name="Kondo S."/>
            <person name="Matsumoto T."/>
            <person name="Suzuki Y."/>
            <person name="Yoshikawa H."/>
            <person name="Taylor T.D."/>
            <person name="Sugiyama J."/>
        </authorList>
    </citation>
    <scope>NUCLEOTIDE SEQUENCE [LARGE SCALE GENOMIC DNA]</scope>
    <source>
        <strain evidence="4">CBS 9802 / IAM 14324 / JCM 22182 / KY 12970</strain>
    </source>
</reference>
<feature type="compositionally biased region" description="Polar residues" evidence="1">
    <location>
        <begin position="414"/>
        <end position="424"/>
    </location>
</feature>
<gene>
    <name evidence="3" type="primary">Mo06461</name>
    <name evidence="3" type="ORF">E5Q_06461</name>
</gene>
<dbReference type="HOGENOM" id="CLU_581556_0_0_1"/>
<dbReference type="Proteomes" id="UP000009131">
    <property type="component" value="Unassembled WGS sequence"/>
</dbReference>
<reference evidence="3 4" key="1">
    <citation type="journal article" date="2011" name="J. Gen. Appl. Microbiol.">
        <title>Draft genome sequencing of the enigmatic basidiomycete Mixia osmundae.</title>
        <authorList>
            <person name="Nishida H."/>
            <person name="Nagatsuka Y."/>
            <person name="Sugiyama J."/>
        </authorList>
    </citation>
    <scope>NUCLEOTIDE SEQUENCE [LARGE SCALE GENOMIC DNA]</scope>
    <source>
        <strain evidence="4">CBS 9802 / IAM 14324 / JCM 22182 / KY 12970</strain>
    </source>
</reference>
<evidence type="ECO:0000256" key="1">
    <source>
        <dbReference type="SAM" id="MobiDB-lite"/>
    </source>
</evidence>
<proteinExistence type="predicted"/>
<dbReference type="InterPro" id="IPR009686">
    <property type="entry name" value="Senescence/spartin_C"/>
</dbReference>
<comment type="caution">
    <text evidence="3">The sequence shown here is derived from an EMBL/GenBank/DDBJ whole genome shotgun (WGS) entry which is preliminary data.</text>
</comment>
<evidence type="ECO:0000259" key="2">
    <source>
        <dbReference type="Pfam" id="PF06911"/>
    </source>
</evidence>
<dbReference type="InterPro" id="IPR045036">
    <property type="entry name" value="Spartin-like"/>
</dbReference>
<sequence length="436" mass="45234">MSDPKRALAWHCSWCSATMSSVLLELAEHSTLRHDDAVLAQGHLKLSILTLPTTAVQSAASTSTSTAPPAYDDDEVLAVTVDELEVALPASTRISKTSDNTYAWSSGEKGSLRLTLGKDVEAADVELFESIIYSRCAYASDKSAEYRGQLVLVEQGSGQVVGTLDKDSTKMTEDDALSIDDDDTAKEPVIVDFGSNGTITVSPLSQVTAGYGQSGSRLIGAGEYISRGVVSAAEKLSTKMQTASANYVQSRPATETPLVFHPTAKTGVERVYTASTHAKTISGKTFSVVSGVAASIGGAAGKTLGIQSDPTGKPPAGFRGVINKTAVAFNTVLDGVEASGKHLLTTGTSSSAAVLGHKYGSDAEAAAQQLGGATKNVALVYVDVRGVSRRALIKAAGKSAVRARMADGQQVTLSNDATLASVETNDTKEKPKVKAA</sequence>
<organism evidence="3 4">
    <name type="scientific">Mixia osmundae (strain CBS 9802 / IAM 14324 / JCM 22182 / KY 12970)</name>
    <dbReference type="NCBI Taxonomy" id="764103"/>
    <lineage>
        <taxon>Eukaryota</taxon>
        <taxon>Fungi</taxon>
        <taxon>Dikarya</taxon>
        <taxon>Basidiomycota</taxon>
        <taxon>Pucciniomycotina</taxon>
        <taxon>Mixiomycetes</taxon>
        <taxon>Mixiales</taxon>
        <taxon>Mixiaceae</taxon>
        <taxon>Mixia</taxon>
    </lineage>
</organism>
<dbReference type="AlphaFoldDB" id="G7EA98"/>
<feature type="domain" description="Senescence" evidence="2">
    <location>
        <begin position="217"/>
        <end position="398"/>
    </location>
</feature>
<feature type="compositionally biased region" description="Basic and acidic residues" evidence="1">
    <location>
        <begin position="425"/>
        <end position="436"/>
    </location>
</feature>
<evidence type="ECO:0000313" key="3">
    <source>
        <dbReference type="EMBL" id="GAA99758.1"/>
    </source>
</evidence>
<dbReference type="eggNOG" id="ENOG502S3WR">
    <property type="taxonomic scope" value="Eukaryota"/>
</dbReference>
<protein>
    <recommendedName>
        <fullName evidence="2">Senescence domain-containing protein</fullName>
    </recommendedName>
</protein>
<feature type="region of interest" description="Disordered" evidence="1">
    <location>
        <begin position="414"/>
        <end position="436"/>
    </location>
</feature>
<dbReference type="OrthoDB" id="20821at2759"/>
<dbReference type="InParanoid" id="G7EA98"/>
<keyword evidence="4" id="KW-1185">Reference proteome</keyword>